<sequence length="325" mass="36620">MSNNSSTNISPIEYASAGCTIGSSVLSICGAFVIFWTYGRISSVRNFQRTLLTWLTIADLMIATGNLAGTIDFLSNKGGNNDVCIAQSVVTTFASMASFFWTLVITAHMMVSIQFRSDKTRSALLKFLYHLICWGLPGIITLVAGLRGVLGRNSNSTTAVTGSWCWIKNDLPYQERITWMLITGKGWEILCYILSFSILVLLKLKLYLSRRRLRELNEDFRDQDTHYLYLWLLLWLLRVWGTVRFIFVCSQSDDNVAFLIILHSIGDSAQAFGNCLLFCLLDNAVMEYVKNMCKCSRLERVELERLVHTSDGSTNNGQHGSYSTV</sequence>
<dbReference type="EMBL" id="JBJQND010000002">
    <property type="protein sequence ID" value="KAL3887390.1"/>
    <property type="molecule type" value="Genomic_DNA"/>
</dbReference>
<accession>A0ABD3XMK7</accession>
<dbReference type="PRINTS" id="PR02001">
    <property type="entry name" value="GCR1CAMPR"/>
</dbReference>
<dbReference type="InterPro" id="IPR022343">
    <property type="entry name" value="GCR1-cAMP_receptor"/>
</dbReference>
<feature type="transmembrane region" description="Helical" evidence="5">
    <location>
        <begin position="51"/>
        <end position="69"/>
    </location>
</feature>
<feature type="transmembrane region" description="Helical" evidence="5">
    <location>
        <begin position="189"/>
        <end position="208"/>
    </location>
</feature>
<name>A0ABD3XMK7_SINWO</name>
<dbReference type="SUPFAM" id="SSF81321">
    <property type="entry name" value="Family A G protein-coupled receptor-like"/>
    <property type="match status" value="1"/>
</dbReference>
<evidence type="ECO:0000256" key="2">
    <source>
        <dbReference type="ARBA" id="ARBA00022692"/>
    </source>
</evidence>
<dbReference type="InterPro" id="IPR017981">
    <property type="entry name" value="GPCR_2-like_7TM"/>
</dbReference>
<organism evidence="7 8">
    <name type="scientific">Sinanodonta woodiana</name>
    <name type="common">Chinese pond mussel</name>
    <name type="synonym">Anodonta woodiana</name>
    <dbReference type="NCBI Taxonomy" id="1069815"/>
    <lineage>
        <taxon>Eukaryota</taxon>
        <taxon>Metazoa</taxon>
        <taxon>Spiralia</taxon>
        <taxon>Lophotrochozoa</taxon>
        <taxon>Mollusca</taxon>
        <taxon>Bivalvia</taxon>
        <taxon>Autobranchia</taxon>
        <taxon>Heteroconchia</taxon>
        <taxon>Palaeoheterodonta</taxon>
        <taxon>Unionida</taxon>
        <taxon>Unionoidea</taxon>
        <taxon>Unionidae</taxon>
        <taxon>Unioninae</taxon>
        <taxon>Sinanodonta</taxon>
    </lineage>
</organism>
<dbReference type="Gene3D" id="1.20.1070.10">
    <property type="entry name" value="Rhodopsin 7-helix transmembrane proteins"/>
    <property type="match status" value="1"/>
</dbReference>
<comment type="caution">
    <text evidence="7">The sequence shown here is derived from an EMBL/GenBank/DDBJ whole genome shotgun (WGS) entry which is preliminary data.</text>
</comment>
<keyword evidence="3 5" id="KW-1133">Transmembrane helix</keyword>
<proteinExistence type="predicted"/>
<feature type="domain" description="G-protein coupled receptors family 2 profile 2" evidence="6">
    <location>
        <begin position="13"/>
        <end position="282"/>
    </location>
</feature>
<comment type="subcellular location">
    <subcellularLocation>
        <location evidence="1">Membrane</location>
        <topology evidence="1">Multi-pass membrane protein</topology>
    </subcellularLocation>
</comment>
<evidence type="ECO:0000259" key="6">
    <source>
        <dbReference type="PROSITE" id="PS50261"/>
    </source>
</evidence>
<feature type="transmembrane region" description="Helical" evidence="5">
    <location>
        <begin position="14"/>
        <end position="39"/>
    </location>
</feature>
<keyword evidence="4 5" id="KW-0472">Membrane</keyword>
<feature type="transmembrane region" description="Helical" evidence="5">
    <location>
        <begin position="228"/>
        <end position="247"/>
    </location>
</feature>
<dbReference type="GO" id="GO:0016020">
    <property type="term" value="C:membrane"/>
    <property type="evidence" value="ECO:0007669"/>
    <property type="project" value="UniProtKB-SubCell"/>
</dbReference>
<evidence type="ECO:0000313" key="8">
    <source>
        <dbReference type="Proteomes" id="UP001634394"/>
    </source>
</evidence>
<evidence type="ECO:0000256" key="5">
    <source>
        <dbReference type="SAM" id="Phobius"/>
    </source>
</evidence>
<keyword evidence="8" id="KW-1185">Reference proteome</keyword>
<protein>
    <recommendedName>
        <fullName evidence="6">G-protein coupled receptors family 2 profile 2 domain-containing protein</fullName>
    </recommendedName>
</protein>
<gene>
    <name evidence="7" type="ORF">ACJMK2_027332</name>
</gene>
<reference evidence="7 8" key="1">
    <citation type="submission" date="2024-11" db="EMBL/GenBank/DDBJ databases">
        <title>Chromosome-level genome assembly of the freshwater bivalve Anodonta woodiana.</title>
        <authorList>
            <person name="Chen X."/>
        </authorList>
    </citation>
    <scope>NUCLEOTIDE SEQUENCE [LARGE SCALE GENOMIC DNA]</scope>
    <source>
        <strain evidence="7">MN2024</strain>
        <tissue evidence="7">Gills</tissue>
    </source>
</reference>
<dbReference type="PANTHER" id="PTHR23112:SF47">
    <property type="entry name" value="G-PROTEIN COUPLED RECEPTOR 157"/>
    <property type="match status" value="1"/>
</dbReference>
<dbReference type="Proteomes" id="UP001634394">
    <property type="component" value="Unassembled WGS sequence"/>
</dbReference>
<evidence type="ECO:0000313" key="7">
    <source>
        <dbReference type="EMBL" id="KAL3887390.1"/>
    </source>
</evidence>
<dbReference type="PANTHER" id="PTHR23112">
    <property type="entry name" value="G PROTEIN-COUPLED RECEPTOR 157-RELATED"/>
    <property type="match status" value="1"/>
</dbReference>
<keyword evidence="2 5" id="KW-0812">Transmembrane</keyword>
<dbReference type="PROSITE" id="PS50261">
    <property type="entry name" value="G_PROTEIN_RECEP_F2_4"/>
    <property type="match status" value="1"/>
</dbReference>
<evidence type="ECO:0000256" key="4">
    <source>
        <dbReference type="ARBA" id="ARBA00023136"/>
    </source>
</evidence>
<feature type="transmembrane region" description="Helical" evidence="5">
    <location>
        <begin position="89"/>
        <end position="111"/>
    </location>
</feature>
<evidence type="ECO:0000256" key="1">
    <source>
        <dbReference type="ARBA" id="ARBA00004141"/>
    </source>
</evidence>
<feature type="transmembrane region" description="Helical" evidence="5">
    <location>
        <begin position="123"/>
        <end position="146"/>
    </location>
</feature>
<evidence type="ECO:0000256" key="3">
    <source>
        <dbReference type="ARBA" id="ARBA00022989"/>
    </source>
</evidence>
<dbReference type="Pfam" id="PF05462">
    <property type="entry name" value="Dicty_CAR"/>
    <property type="match status" value="1"/>
</dbReference>
<dbReference type="GO" id="GO:0007165">
    <property type="term" value="P:signal transduction"/>
    <property type="evidence" value="ECO:0007669"/>
    <property type="project" value="UniProtKB-ARBA"/>
</dbReference>
<dbReference type="AlphaFoldDB" id="A0ABD3XMK7"/>